<dbReference type="InterPro" id="IPR001100">
    <property type="entry name" value="Pyr_nuc-diS_OxRdtase"/>
</dbReference>
<keyword evidence="5" id="KW-0963">Cytoplasm</keyword>
<feature type="domain" description="Pyridine nucleotide-disulphide oxidoreductase dimerisation" evidence="14">
    <location>
        <begin position="356"/>
        <end position="465"/>
    </location>
</feature>
<dbReference type="PRINTS" id="PR00368">
    <property type="entry name" value="FADPNR"/>
</dbReference>
<gene>
    <name evidence="16" type="ORF">J2S74_003648</name>
</gene>
<comment type="miscellaneous">
    <text evidence="13">The active site is a redox-active disulfide bond.</text>
</comment>
<evidence type="ECO:0000256" key="9">
    <source>
        <dbReference type="ARBA" id="ARBA00023027"/>
    </source>
</evidence>
<comment type="cofactor">
    <cofactor evidence="13">
        <name>FAD</name>
        <dbReference type="ChEBI" id="CHEBI:57692"/>
    </cofactor>
    <text evidence="13">Binds 1 FAD per subunit.</text>
</comment>
<dbReference type="SUPFAM" id="SSF51905">
    <property type="entry name" value="FAD/NAD(P)-binding domain"/>
    <property type="match status" value="1"/>
</dbReference>
<evidence type="ECO:0000256" key="4">
    <source>
        <dbReference type="ARBA" id="ARBA00016961"/>
    </source>
</evidence>
<dbReference type="Gene3D" id="3.30.390.30">
    <property type="match status" value="1"/>
</dbReference>
<evidence type="ECO:0000259" key="15">
    <source>
        <dbReference type="Pfam" id="PF07992"/>
    </source>
</evidence>
<proteinExistence type="inferred from homology"/>
<evidence type="ECO:0000256" key="10">
    <source>
        <dbReference type="ARBA" id="ARBA00023157"/>
    </source>
</evidence>
<evidence type="ECO:0000256" key="13">
    <source>
        <dbReference type="RuleBase" id="RU003692"/>
    </source>
</evidence>
<keyword evidence="9 13" id="KW-0520">NAD</keyword>
<dbReference type="PIRSF" id="PIRSF000350">
    <property type="entry name" value="Mercury_reductase_MerA"/>
    <property type="match status" value="1"/>
</dbReference>
<dbReference type="EMBL" id="JAUSUG010000015">
    <property type="protein sequence ID" value="MDQ0256230.1"/>
    <property type="molecule type" value="Genomic_DNA"/>
</dbReference>
<reference evidence="16 17" key="1">
    <citation type="submission" date="2023-07" db="EMBL/GenBank/DDBJ databases">
        <title>Genomic Encyclopedia of Type Strains, Phase IV (KMG-IV): sequencing the most valuable type-strain genomes for metagenomic binning, comparative biology and taxonomic classification.</title>
        <authorList>
            <person name="Goeker M."/>
        </authorList>
    </citation>
    <scope>NUCLEOTIDE SEQUENCE [LARGE SCALE GENOMIC DNA]</scope>
    <source>
        <strain evidence="16 17">DSM 9768</strain>
    </source>
</reference>
<sequence length="475" mass="51300">MAQEYDLVVLGAGTGGYVAAIRASQLGLKVAVVEKEKLGGTCLHKGCIPSKALLRSAEVYKTVQKSSEFGIDTENPTLNFLRVQERKQGIVDQLHKGVQHLMKKGKIDIYKGHGRILGPSIFSPSPGTISVEKNDGSENEMLIPKYVLIATGSRPKSLPGLTIDETHILTSDQALQLEELPKSMTIIGGGVIGIEWASMLADFGVEVTLLEYLPRILPLEDEDISKEILRAMKKKGVKVITSAKVLSNQVKVIEGNQVHVPYEYKGETKTVESNKVLVSVGRAANIEDIGLQNTDIKTEKDVIVTNEYYQTKESHIYAIGDVIGGLQLAHVASHEGMIAVEHMAGEKPHPLNKELVAKCTYSSPEVASVGLTEQEAVEKGFEVKTGTFSFKAIGKALVYGDTSGFVKFVTDEKTDDLLGVHMIGPHVTDMISEAALAKLLDAAHWEVAETIHPHPSLSEAIGEAALAVDGKAIHS</sequence>
<dbReference type="InterPro" id="IPR036188">
    <property type="entry name" value="FAD/NAD-bd_sf"/>
</dbReference>
<protein>
    <recommendedName>
        <fullName evidence="4 13">Dihydrolipoyl dehydrogenase</fullName>
        <ecNumber evidence="3 13">1.8.1.4</ecNumber>
    </recommendedName>
</protein>
<comment type="caution">
    <text evidence="16">The sequence shown here is derived from an EMBL/GenBank/DDBJ whole genome shotgun (WGS) entry which is preliminary data.</text>
</comment>
<comment type="catalytic activity">
    <reaction evidence="12 13">
        <text>N(6)-[(R)-dihydrolipoyl]-L-lysyl-[protein] + NAD(+) = N(6)-[(R)-lipoyl]-L-lysyl-[protein] + NADH + H(+)</text>
        <dbReference type="Rhea" id="RHEA:15045"/>
        <dbReference type="Rhea" id="RHEA-COMP:10474"/>
        <dbReference type="Rhea" id="RHEA-COMP:10475"/>
        <dbReference type="ChEBI" id="CHEBI:15378"/>
        <dbReference type="ChEBI" id="CHEBI:57540"/>
        <dbReference type="ChEBI" id="CHEBI:57945"/>
        <dbReference type="ChEBI" id="CHEBI:83099"/>
        <dbReference type="ChEBI" id="CHEBI:83100"/>
        <dbReference type="EC" id="1.8.1.4"/>
    </reaction>
</comment>
<evidence type="ECO:0000313" key="17">
    <source>
        <dbReference type="Proteomes" id="UP001230005"/>
    </source>
</evidence>
<dbReference type="Pfam" id="PF02852">
    <property type="entry name" value="Pyr_redox_dim"/>
    <property type="match status" value="1"/>
</dbReference>
<dbReference type="InterPro" id="IPR023753">
    <property type="entry name" value="FAD/NAD-binding_dom"/>
</dbReference>
<evidence type="ECO:0000256" key="7">
    <source>
        <dbReference type="ARBA" id="ARBA00022827"/>
    </source>
</evidence>
<keyword evidence="17" id="KW-1185">Reference proteome</keyword>
<dbReference type="SUPFAM" id="SSF55424">
    <property type="entry name" value="FAD/NAD-linked reductases, dimerisation (C-terminal) domain"/>
    <property type="match status" value="1"/>
</dbReference>
<dbReference type="InterPro" id="IPR016156">
    <property type="entry name" value="FAD/NAD-linked_Rdtase_dimer_sf"/>
</dbReference>
<dbReference type="Gene3D" id="3.50.50.60">
    <property type="entry name" value="FAD/NAD(P)-binding domain"/>
    <property type="match status" value="2"/>
</dbReference>
<evidence type="ECO:0000256" key="1">
    <source>
        <dbReference type="ARBA" id="ARBA00004496"/>
    </source>
</evidence>
<keyword evidence="7 13" id="KW-0274">FAD</keyword>
<evidence type="ECO:0000256" key="2">
    <source>
        <dbReference type="ARBA" id="ARBA00007532"/>
    </source>
</evidence>
<evidence type="ECO:0000259" key="14">
    <source>
        <dbReference type="Pfam" id="PF02852"/>
    </source>
</evidence>
<evidence type="ECO:0000256" key="11">
    <source>
        <dbReference type="ARBA" id="ARBA00023284"/>
    </source>
</evidence>
<dbReference type="RefSeq" id="WP_307328028.1">
    <property type="nucleotide sequence ID" value="NZ_JAUSUG010000015.1"/>
</dbReference>
<dbReference type="PRINTS" id="PR00411">
    <property type="entry name" value="PNDRDTASEI"/>
</dbReference>
<keyword evidence="8 13" id="KW-0560">Oxidoreductase</keyword>
<dbReference type="PANTHER" id="PTHR22912:SF217">
    <property type="entry name" value="DIHYDROLIPOYL DEHYDROGENASE"/>
    <property type="match status" value="1"/>
</dbReference>
<evidence type="ECO:0000256" key="6">
    <source>
        <dbReference type="ARBA" id="ARBA00022630"/>
    </source>
</evidence>
<evidence type="ECO:0000256" key="8">
    <source>
        <dbReference type="ARBA" id="ARBA00023002"/>
    </source>
</evidence>
<keyword evidence="10" id="KW-1015">Disulfide bond</keyword>
<evidence type="ECO:0000256" key="3">
    <source>
        <dbReference type="ARBA" id="ARBA00012608"/>
    </source>
</evidence>
<evidence type="ECO:0000256" key="5">
    <source>
        <dbReference type="ARBA" id="ARBA00022490"/>
    </source>
</evidence>
<dbReference type="InterPro" id="IPR050151">
    <property type="entry name" value="Class-I_Pyr_Nuc-Dis_Oxidored"/>
</dbReference>
<keyword evidence="11 13" id="KW-0676">Redox-active center</keyword>
<dbReference type="GO" id="GO:0004148">
    <property type="term" value="F:dihydrolipoyl dehydrogenase (NADH) activity"/>
    <property type="evidence" value="ECO:0007669"/>
    <property type="project" value="UniProtKB-EC"/>
</dbReference>
<dbReference type="EC" id="1.8.1.4" evidence="3 13"/>
<dbReference type="Pfam" id="PF07992">
    <property type="entry name" value="Pyr_redox_2"/>
    <property type="match status" value="1"/>
</dbReference>
<name>A0ABT9ZYA5_9BACI</name>
<accession>A0ABT9ZYA5</accession>
<evidence type="ECO:0000256" key="12">
    <source>
        <dbReference type="ARBA" id="ARBA00049187"/>
    </source>
</evidence>
<dbReference type="InterPro" id="IPR012999">
    <property type="entry name" value="Pyr_OxRdtase_I_AS"/>
</dbReference>
<evidence type="ECO:0000313" key="16">
    <source>
        <dbReference type="EMBL" id="MDQ0256230.1"/>
    </source>
</evidence>
<comment type="similarity">
    <text evidence="2 13">Belongs to the class-I pyridine nucleotide-disulfide oxidoreductase family.</text>
</comment>
<feature type="domain" description="FAD/NAD(P)-binding" evidence="15">
    <location>
        <begin position="5"/>
        <end position="336"/>
    </location>
</feature>
<dbReference type="InterPro" id="IPR004099">
    <property type="entry name" value="Pyr_nucl-diS_OxRdtase_dimer"/>
</dbReference>
<dbReference type="NCBIfam" id="TIGR01350">
    <property type="entry name" value="lipoamide_DH"/>
    <property type="match status" value="1"/>
</dbReference>
<comment type="subcellular location">
    <subcellularLocation>
        <location evidence="1">Cytoplasm</location>
    </subcellularLocation>
</comment>
<dbReference type="PANTHER" id="PTHR22912">
    <property type="entry name" value="DISULFIDE OXIDOREDUCTASE"/>
    <property type="match status" value="1"/>
</dbReference>
<dbReference type="InterPro" id="IPR006258">
    <property type="entry name" value="Lipoamide_DH"/>
</dbReference>
<dbReference type="PROSITE" id="PS00076">
    <property type="entry name" value="PYRIDINE_REDOX_1"/>
    <property type="match status" value="1"/>
</dbReference>
<keyword evidence="6 13" id="KW-0285">Flavoprotein</keyword>
<dbReference type="Proteomes" id="UP001230005">
    <property type="component" value="Unassembled WGS sequence"/>
</dbReference>
<organism evidence="16 17">
    <name type="scientific">Evansella vedderi</name>
    <dbReference type="NCBI Taxonomy" id="38282"/>
    <lineage>
        <taxon>Bacteria</taxon>
        <taxon>Bacillati</taxon>
        <taxon>Bacillota</taxon>
        <taxon>Bacilli</taxon>
        <taxon>Bacillales</taxon>
        <taxon>Bacillaceae</taxon>
        <taxon>Evansella</taxon>
    </lineage>
</organism>